<reference evidence="1 2" key="1">
    <citation type="submission" date="2017-10" db="EMBL/GenBank/DDBJ databases">
        <title>Genomic analysis of the genus Acetobacter.</title>
        <authorList>
            <person name="Kim K.H."/>
            <person name="Chun B.H."/>
            <person name="Son A.R."/>
            <person name="Jeon C.O."/>
        </authorList>
    </citation>
    <scope>NUCLEOTIDE SEQUENCE [LARGE SCALE GENOMIC DNA]</scope>
    <source>
        <strain evidence="1 2">LHT 2458</strain>
    </source>
</reference>
<dbReference type="EMBL" id="PEBQ01000014">
    <property type="protein sequence ID" value="PHY95279.1"/>
    <property type="molecule type" value="Genomic_DNA"/>
</dbReference>
<protein>
    <submittedName>
        <fullName evidence="1">Uncharacterized protein</fullName>
    </submittedName>
</protein>
<dbReference type="OrthoDB" id="7223582at2"/>
<evidence type="ECO:0000313" key="1">
    <source>
        <dbReference type="EMBL" id="PHY95279.1"/>
    </source>
</evidence>
<organism evidence="1 2">
    <name type="scientific">Acetobacter pomorum</name>
    <dbReference type="NCBI Taxonomy" id="65959"/>
    <lineage>
        <taxon>Bacteria</taxon>
        <taxon>Pseudomonadati</taxon>
        <taxon>Pseudomonadota</taxon>
        <taxon>Alphaproteobacteria</taxon>
        <taxon>Acetobacterales</taxon>
        <taxon>Acetobacteraceae</taxon>
        <taxon>Acetobacter</taxon>
    </lineage>
</organism>
<dbReference type="Proteomes" id="UP000228751">
    <property type="component" value="Unassembled WGS sequence"/>
</dbReference>
<name>A0A2G4RFC3_9PROT</name>
<proteinExistence type="predicted"/>
<sequence length="81" mass="9247">MQQEQHHLKNMLMPTCSTIPNDGTTRANMGGDDAFKILKLFFAQPCRAITWAGRLADFPRCAQMQTANQAVHWPQRSYPVR</sequence>
<keyword evidence="2" id="KW-1185">Reference proteome</keyword>
<gene>
    <name evidence="1" type="ORF">CSR02_01585</name>
</gene>
<dbReference type="AlphaFoldDB" id="A0A2G4RFC3"/>
<evidence type="ECO:0000313" key="2">
    <source>
        <dbReference type="Proteomes" id="UP000228751"/>
    </source>
</evidence>
<comment type="caution">
    <text evidence="1">The sequence shown here is derived from an EMBL/GenBank/DDBJ whole genome shotgun (WGS) entry which is preliminary data.</text>
</comment>
<accession>A0A2G4RFC3</accession>